<evidence type="ECO:0000313" key="2">
    <source>
        <dbReference type="EMBL" id="RHC60144.1"/>
    </source>
</evidence>
<keyword evidence="1" id="KW-0812">Transmembrane</keyword>
<gene>
    <name evidence="2" type="ORF">DW833_14725</name>
</gene>
<keyword evidence="1" id="KW-0472">Membrane</keyword>
<organism evidence="2 3">
    <name type="scientific">Anaerobutyricum hallii</name>
    <dbReference type="NCBI Taxonomy" id="39488"/>
    <lineage>
        <taxon>Bacteria</taxon>
        <taxon>Bacillati</taxon>
        <taxon>Bacillota</taxon>
        <taxon>Clostridia</taxon>
        <taxon>Lachnospirales</taxon>
        <taxon>Lachnospiraceae</taxon>
        <taxon>Anaerobutyricum</taxon>
    </lineage>
</organism>
<comment type="caution">
    <text evidence="2">The sequence shown here is derived from an EMBL/GenBank/DDBJ whole genome shotgun (WGS) entry which is preliminary data.</text>
</comment>
<reference evidence="2 3" key="1">
    <citation type="submission" date="2018-08" db="EMBL/GenBank/DDBJ databases">
        <title>A genome reference for cultivated species of the human gut microbiota.</title>
        <authorList>
            <person name="Zou Y."/>
            <person name="Xue W."/>
            <person name="Luo G."/>
        </authorList>
    </citation>
    <scope>NUCLEOTIDE SEQUENCE [LARGE SCALE GENOMIC DNA]</scope>
    <source>
        <strain evidence="2 3">AM34-3LB</strain>
    </source>
</reference>
<accession>A0A414B1X6</accession>
<dbReference type="EMBL" id="QSID01000023">
    <property type="protein sequence ID" value="RHC60144.1"/>
    <property type="molecule type" value="Genomic_DNA"/>
</dbReference>
<name>A0A414B1X6_9FIRM</name>
<evidence type="ECO:0000313" key="3">
    <source>
        <dbReference type="Proteomes" id="UP000284621"/>
    </source>
</evidence>
<protein>
    <submittedName>
        <fullName evidence="2">Uncharacterized protein</fullName>
    </submittedName>
</protein>
<keyword evidence="3" id="KW-1185">Reference proteome</keyword>
<proteinExistence type="predicted"/>
<sequence>MIKYSFEEIRGCGRGILYEKPRSFEVANKGVFGFYGAALFMTSFGCVWLRVSLVTMVTINWNLLGKYELESL</sequence>
<evidence type="ECO:0000256" key="1">
    <source>
        <dbReference type="SAM" id="Phobius"/>
    </source>
</evidence>
<dbReference type="AlphaFoldDB" id="A0A414B1X6"/>
<feature type="transmembrane region" description="Helical" evidence="1">
    <location>
        <begin position="32"/>
        <end position="51"/>
    </location>
</feature>
<keyword evidence="1" id="KW-1133">Transmembrane helix</keyword>
<dbReference type="Proteomes" id="UP000284621">
    <property type="component" value="Unassembled WGS sequence"/>
</dbReference>